<reference evidence="2 3" key="1">
    <citation type="submission" date="2016-10" db="EMBL/GenBank/DDBJ databases">
        <authorList>
            <person name="de Groot N.N."/>
        </authorList>
    </citation>
    <scope>NUCLEOTIDE SEQUENCE [LARGE SCALE GENOMIC DNA]</scope>
    <source>
        <strain evidence="2 3">ASO4-2</strain>
    </source>
</reference>
<dbReference type="Pfam" id="PF03966">
    <property type="entry name" value="Trm112p"/>
    <property type="match status" value="1"/>
</dbReference>
<sequence length="82" mass="8979">MALNKELLQILACPKCKSELVLTPAEDGLICHPCKAVYPVKDEIPIMLIEEAVPLAEWEQGVRERGRPANKAEHIHGAPPGT</sequence>
<evidence type="ECO:0000313" key="2">
    <source>
        <dbReference type="EMBL" id="SDB23052.1"/>
    </source>
</evidence>
<dbReference type="Gene3D" id="2.20.25.10">
    <property type="match status" value="1"/>
</dbReference>
<proteinExistence type="inferred from homology"/>
<protein>
    <recommendedName>
        <fullName evidence="1">UPF0434 protein SAMN05660653_01128</fullName>
    </recommendedName>
</protein>
<dbReference type="PANTHER" id="PTHR33505:SF4">
    <property type="entry name" value="PROTEIN PREY, MITOCHONDRIAL"/>
    <property type="match status" value="1"/>
</dbReference>
<evidence type="ECO:0000313" key="3">
    <source>
        <dbReference type="Proteomes" id="UP000198771"/>
    </source>
</evidence>
<dbReference type="Proteomes" id="UP000198771">
    <property type="component" value="Unassembled WGS sequence"/>
</dbReference>
<comment type="similarity">
    <text evidence="1">Belongs to the UPF0434 family.</text>
</comment>
<dbReference type="RefSeq" id="WP_092118394.1">
    <property type="nucleotide sequence ID" value="NZ_FMXO01000005.1"/>
</dbReference>
<keyword evidence="3" id="KW-1185">Reference proteome</keyword>
<dbReference type="SUPFAM" id="SSF158997">
    <property type="entry name" value="Trm112p-like"/>
    <property type="match status" value="1"/>
</dbReference>
<dbReference type="InterPro" id="IPR005651">
    <property type="entry name" value="Trm112-like"/>
</dbReference>
<name>A0A1G6BQZ0_9BACT</name>
<dbReference type="GO" id="GO:0005829">
    <property type="term" value="C:cytosol"/>
    <property type="evidence" value="ECO:0007669"/>
    <property type="project" value="TreeGrafter"/>
</dbReference>
<evidence type="ECO:0000256" key="1">
    <source>
        <dbReference type="HAMAP-Rule" id="MF_01187"/>
    </source>
</evidence>
<dbReference type="STRING" id="617002.SAMN05660653_01128"/>
<dbReference type="PANTHER" id="PTHR33505">
    <property type="entry name" value="ZGC:162634"/>
    <property type="match status" value="1"/>
</dbReference>
<dbReference type="EMBL" id="FMXO01000005">
    <property type="protein sequence ID" value="SDB23052.1"/>
    <property type="molecule type" value="Genomic_DNA"/>
</dbReference>
<dbReference type="OrthoDB" id="9812205at2"/>
<dbReference type="AlphaFoldDB" id="A0A1G6BQZ0"/>
<gene>
    <name evidence="2" type="ORF">SAMN05660653_01128</name>
</gene>
<dbReference type="HAMAP" id="MF_01187">
    <property type="entry name" value="UPF0434"/>
    <property type="match status" value="1"/>
</dbReference>
<organism evidence="2 3">
    <name type="scientific">Desulfonatronum thiosulfatophilum</name>
    <dbReference type="NCBI Taxonomy" id="617002"/>
    <lineage>
        <taxon>Bacteria</taxon>
        <taxon>Pseudomonadati</taxon>
        <taxon>Thermodesulfobacteriota</taxon>
        <taxon>Desulfovibrionia</taxon>
        <taxon>Desulfovibrionales</taxon>
        <taxon>Desulfonatronaceae</taxon>
        <taxon>Desulfonatronum</taxon>
    </lineage>
</organism>
<accession>A0A1G6BQZ0</accession>